<gene>
    <name evidence="2" type="ORF">MHIB_32980</name>
</gene>
<keyword evidence="1" id="KW-0812">Transmembrane</keyword>
<feature type="transmembrane region" description="Helical" evidence="1">
    <location>
        <begin position="64"/>
        <end position="84"/>
    </location>
</feature>
<feature type="transmembrane region" description="Helical" evidence="1">
    <location>
        <begin position="177"/>
        <end position="196"/>
    </location>
</feature>
<evidence type="ECO:0000313" key="2">
    <source>
        <dbReference type="EMBL" id="BBZ24880.1"/>
    </source>
</evidence>
<dbReference type="AlphaFoldDB" id="A0A7I7X684"/>
<keyword evidence="1" id="KW-1133">Transmembrane helix</keyword>
<evidence type="ECO:0000256" key="1">
    <source>
        <dbReference type="SAM" id="Phobius"/>
    </source>
</evidence>
<feature type="transmembrane region" description="Helical" evidence="1">
    <location>
        <begin position="146"/>
        <end position="165"/>
    </location>
</feature>
<protein>
    <submittedName>
        <fullName evidence="2">Uncharacterized protein</fullName>
    </submittedName>
</protein>
<dbReference type="KEGG" id="mhib:MHIB_32980"/>
<accession>A0A7I7X684</accession>
<evidence type="ECO:0000313" key="3">
    <source>
        <dbReference type="Proteomes" id="UP000467260"/>
    </source>
</evidence>
<feature type="transmembrane region" description="Helical" evidence="1">
    <location>
        <begin position="104"/>
        <end position="134"/>
    </location>
</feature>
<reference evidence="2 3" key="1">
    <citation type="journal article" date="2019" name="Emerg. Microbes Infect.">
        <title>Comprehensive subspecies identification of 175 nontuberculous mycobacteria species based on 7547 genomic profiles.</title>
        <authorList>
            <person name="Matsumoto Y."/>
            <person name="Kinjo T."/>
            <person name="Motooka D."/>
            <person name="Nabeya D."/>
            <person name="Jung N."/>
            <person name="Uechi K."/>
            <person name="Horii T."/>
            <person name="Iida T."/>
            <person name="Fujita J."/>
            <person name="Nakamura S."/>
        </authorList>
    </citation>
    <scope>NUCLEOTIDE SEQUENCE [LARGE SCALE GENOMIC DNA]</scope>
    <source>
        <strain evidence="2 3">JCM 13571</strain>
    </source>
</reference>
<name>A0A7I7X684_9MYCO</name>
<organism evidence="2 3">
    <name type="scientific">Mycolicibacter hiberniae</name>
    <dbReference type="NCBI Taxonomy" id="29314"/>
    <lineage>
        <taxon>Bacteria</taxon>
        <taxon>Bacillati</taxon>
        <taxon>Actinomycetota</taxon>
        <taxon>Actinomycetes</taxon>
        <taxon>Mycobacteriales</taxon>
        <taxon>Mycobacteriaceae</taxon>
        <taxon>Mycolicibacter</taxon>
    </lineage>
</organism>
<keyword evidence="3" id="KW-1185">Reference proteome</keyword>
<proteinExistence type="predicted"/>
<dbReference type="Proteomes" id="UP000467260">
    <property type="component" value="Chromosome"/>
</dbReference>
<sequence>MPGAAAGRVLVVPESINSGWVARSSDGTRLAPVAVNGWQQGFVLPAGTDGAITLTFGPNRFYRFGMAGGLALLPLLALLAWWPARRARDPGPPALPWQPGRRVVSGGALAVGFLIAGPAGAAVFGAAMVLLWALRHRQRAFDAVRLGLSTGGLTAAGAMLCRHPWRSVDGYAGHSAGVQLAALISLAVLSATAMVVTGTAGRTQRRAS</sequence>
<dbReference type="EMBL" id="AP022609">
    <property type="protein sequence ID" value="BBZ24880.1"/>
    <property type="molecule type" value="Genomic_DNA"/>
</dbReference>
<keyword evidence="1" id="KW-0472">Membrane</keyword>